<keyword evidence="4" id="KW-1185">Reference proteome</keyword>
<evidence type="ECO:0000259" key="2">
    <source>
        <dbReference type="Pfam" id="PF02120"/>
    </source>
</evidence>
<dbReference type="InterPro" id="IPR038610">
    <property type="entry name" value="FliK-like_C_sf"/>
</dbReference>
<organism evidence="3 4">
    <name type="scientific">Ureibacillus chungkukjangi</name>
    <dbReference type="NCBI Taxonomy" id="1202712"/>
    <lineage>
        <taxon>Bacteria</taxon>
        <taxon>Bacillati</taxon>
        <taxon>Bacillota</taxon>
        <taxon>Bacilli</taxon>
        <taxon>Bacillales</taxon>
        <taxon>Caryophanaceae</taxon>
        <taxon>Ureibacillus</taxon>
    </lineage>
</organism>
<evidence type="ECO:0000256" key="1">
    <source>
        <dbReference type="SAM" id="MobiDB-lite"/>
    </source>
</evidence>
<evidence type="ECO:0000313" key="3">
    <source>
        <dbReference type="EMBL" id="PYF07109.1"/>
    </source>
</evidence>
<sequence>MNIGIMQLSNISISSKPTAKSQGSATSTQTAEKTNSFGDVFNKVINASSKTEQTTVKESKIESVDVEKLDDLLNSQSIEEVLDLLGIPQDEGLLMLQDGQAVATEELMNLDSLLAVLGIEQAQLVETIKQLTGSEMEGSQDLWQLINEVLGQDTEIVQQLITALQGEQKVTPKQAEELLQFLKLAQVSGKNTDLFSGQAATLDQLNNMLKNVAAQASTQITQTTENKVSLQGFELVVQKIVKTTTETVEKTETADTNKATVVPTTSVTNATKTITITLPTEKGAQSEALAKEMQNLLNRSQISSTPGMTKLLLKLYPENLGSIRIEIMQQDGVLSARLLTTTAMGKELLDSQLNQLKNAFANANIQMDRIDIAQSLQETDRNKEQNQFGQQFKQQSKQQEHEQDDHEEESEKLSFSDYLINEEV</sequence>
<dbReference type="Proteomes" id="UP000247416">
    <property type="component" value="Unassembled WGS sequence"/>
</dbReference>
<protein>
    <submittedName>
        <fullName evidence="3">Flagellar hook-length control protein FliK</fullName>
    </submittedName>
</protein>
<feature type="compositionally biased region" description="Basic and acidic residues" evidence="1">
    <location>
        <begin position="398"/>
        <end position="414"/>
    </location>
</feature>
<keyword evidence="3" id="KW-0969">Cilium</keyword>
<reference evidence="3 4" key="1">
    <citation type="submission" date="2018-06" db="EMBL/GenBank/DDBJ databases">
        <title>Genomic Encyclopedia of Archaeal and Bacterial Type Strains, Phase II (KMG-II): from individual species to whole genera.</title>
        <authorList>
            <person name="Goeker M."/>
        </authorList>
    </citation>
    <scope>NUCLEOTIDE SEQUENCE [LARGE SCALE GENOMIC DNA]</scope>
    <source>
        <strain evidence="3 4">KACC 16626</strain>
    </source>
</reference>
<feature type="domain" description="Flagellar hook-length control protein-like C-terminal" evidence="2">
    <location>
        <begin position="303"/>
        <end position="377"/>
    </location>
</feature>
<keyword evidence="3" id="KW-0282">Flagellum</keyword>
<comment type="caution">
    <text evidence="3">The sequence shown here is derived from an EMBL/GenBank/DDBJ whole genome shotgun (WGS) entry which is preliminary data.</text>
</comment>
<feature type="region of interest" description="Disordered" evidence="1">
    <location>
        <begin position="379"/>
        <end position="424"/>
    </location>
</feature>
<feature type="compositionally biased region" description="Low complexity" evidence="1">
    <location>
        <begin position="385"/>
        <end position="397"/>
    </location>
</feature>
<dbReference type="OrthoDB" id="2112988at2"/>
<gene>
    <name evidence="3" type="ORF">BJ095_106124</name>
</gene>
<dbReference type="Gene3D" id="3.30.750.140">
    <property type="match status" value="1"/>
</dbReference>
<dbReference type="Pfam" id="PF02120">
    <property type="entry name" value="Flg_hook"/>
    <property type="match status" value="1"/>
</dbReference>
<dbReference type="InterPro" id="IPR021136">
    <property type="entry name" value="Flagellar_hook_control-like_C"/>
</dbReference>
<name>A0A318U5C0_9BACL</name>
<dbReference type="RefSeq" id="WP_107934010.1">
    <property type="nucleotide sequence ID" value="NZ_CP085009.1"/>
</dbReference>
<accession>A0A318U5C0</accession>
<evidence type="ECO:0000313" key="4">
    <source>
        <dbReference type="Proteomes" id="UP000247416"/>
    </source>
</evidence>
<keyword evidence="3" id="KW-0966">Cell projection</keyword>
<dbReference type="EMBL" id="QJTJ01000006">
    <property type="protein sequence ID" value="PYF07109.1"/>
    <property type="molecule type" value="Genomic_DNA"/>
</dbReference>
<dbReference type="CDD" id="cd17470">
    <property type="entry name" value="T3SS_Flik_C"/>
    <property type="match status" value="1"/>
</dbReference>
<dbReference type="AlphaFoldDB" id="A0A318U5C0"/>
<proteinExistence type="predicted"/>